<dbReference type="InterPro" id="IPR008966">
    <property type="entry name" value="Adhesion_dom_sf"/>
</dbReference>
<proteinExistence type="predicted"/>
<dbReference type="PANTHER" id="PTHR33420:SF10">
    <property type="entry name" value="FIMBRIAE MAJOR SUBUNIT"/>
    <property type="match status" value="1"/>
</dbReference>
<keyword evidence="4" id="KW-1185">Reference proteome</keyword>
<feature type="chain" id="PRO_5046487077" evidence="1">
    <location>
        <begin position="23"/>
        <end position="180"/>
    </location>
</feature>
<accession>A0ABY7A3Z9</accession>
<dbReference type="InterPro" id="IPR036937">
    <property type="entry name" value="Adhesion_dom_fimbrial_sf"/>
</dbReference>
<dbReference type="SUPFAM" id="SSF49401">
    <property type="entry name" value="Bacterial adhesins"/>
    <property type="match status" value="1"/>
</dbReference>
<dbReference type="InterPro" id="IPR050263">
    <property type="entry name" value="Bact_Fimbrial_Adh_Pro"/>
</dbReference>
<organism evidence="3 4">
    <name type="scientific">Pseudomonas triclosanedens</name>
    <dbReference type="NCBI Taxonomy" id="2961893"/>
    <lineage>
        <taxon>Bacteria</taxon>
        <taxon>Pseudomonadati</taxon>
        <taxon>Pseudomonadota</taxon>
        <taxon>Gammaproteobacteria</taxon>
        <taxon>Pseudomonadales</taxon>
        <taxon>Pseudomonadaceae</taxon>
        <taxon>Pseudomonas</taxon>
    </lineage>
</organism>
<name>A0ABY7A3Z9_9PSED</name>
<reference evidence="3" key="1">
    <citation type="submission" date="2022-11" db="EMBL/GenBank/DDBJ databases">
        <title>Pseudomonas triclosanedens sp. nov., a triclosan degrader isolated from activated sludge.</title>
        <authorList>
            <person name="Yin Y."/>
            <person name="Lu Z."/>
        </authorList>
    </citation>
    <scope>NUCLEOTIDE SEQUENCE</scope>
    <source>
        <strain evidence="3">ZM23</strain>
    </source>
</reference>
<gene>
    <name evidence="3" type="ORF">OU419_06240</name>
</gene>
<keyword evidence="1" id="KW-0732">Signal</keyword>
<dbReference type="Pfam" id="PF00419">
    <property type="entry name" value="Fimbrial"/>
    <property type="match status" value="1"/>
</dbReference>
<dbReference type="Gene3D" id="2.60.40.1090">
    <property type="entry name" value="Fimbrial-type adhesion domain"/>
    <property type="match status" value="1"/>
</dbReference>
<feature type="signal peptide" evidence="1">
    <location>
        <begin position="1"/>
        <end position="22"/>
    </location>
</feature>
<dbReference type="InterPro" id="IPR000259">
    <property type="entry name" value="Adhesion_dom_fimbrial"/>
</dbReference>
<feature type="domain" description="Fimbrial-type adhesion" evidence="2">
    <location>
        <begin position="26"/>
        <end position="179"/>
    </location>
</feature>
<evidence type="ECO:0000313" key="4">
    <source>
        <dbReference type="Proteomes" id="UP001163624"/>
    </source>
</evidence>
<evidence type="ECO:0000313" key="3">
    <source>
        <dbReference type="EMBL" id="WAI50853.1"/>
    </source>
</evidence>
<sequence>MKLRATALAVAAIIAVPGIASASNTITFNGEVTDQTCSAVVNGNTDPTVILDSVPTSAFTGLGSVAGETTFTMQLTGCVAPSGTTEHFTTLFQATNATSAGNLTNTAASGATGVALQLLEAPGGAAVNLAGGAAVEAGDIVLADGQSSTTYDYAVQYVAEAATVTAGPVLGSVTYTLRYE</sequence>
<evidence type="ECO:0000259" key="2">
    <source>
        <dbReference type="Pfam" id="PF00419"/>
    </source>
</evidence>
<dbReference type="EMBL" id="CP113432">
    <property type="protein sequence ID" value="WAI50853.1"/>
    <property type="molecule type" value="Genomic_DNA"/>
</dbReference>
<evidence type="ECO:0000256" key="1">
    <source>
        <dbReference type="SAM" id="SignalP"/>
    </source>
</evidence>
<dbReference type="Proteomes" id="UP001163624">
    <property type="component" value="Chromosome"/>
</dbReference>
<protein>
    <submittedName>
        <fullName evidence="3">Fimbrial protein</fullName>
    </submittedName>
</protein>
<dbReference type="PANTHER" id="PTHR33420">
    <property type="entry name" value="FIMBRIAL SUBUNIT ELFA-RELATED"/>
    <property type="match status" value="1"/>
</dbReference>
<dbReference type="RefSeq" id="WP_254471764.1">
    <property type="nucleotide sequence ID" value="NZ_CP113432.1"/>
</dbReference>